<comment type="subcellular location">
    <subcellularLocation>
        <location evidence="1">Cell membrane</location>
        <topology evidence="1">Multi-pass membrane protein</topology>
    </subcellularLocation>
</comment>
<protein>
    <recommendedName>
        <fullName evidence="1">Probable queuosine precursor transporter</fullName>
        <shortName evidence="1">Q precursor transporter</shortName>
    </recommendedName>
</protein>
<dbReference type="Pfam" id="PF02592">
    <property type="entry name" value="Vut_1"/>
    <property type="match status" value="1"/>
</dbReference>
<feature type="transmembrane region" description="Helical" evidence="1">
    <location>
        <begin position="29"/>
        <end position="45"/>
    </location>
</feature>
<keyword evidence="1" id="KW-1003">Cell membrane</keyword>
<dbReference type="HAMAP" id="MF_02088">
    <property type="entry name" value="Q_prec_transport"/>
    <property type="match status" value="1"/>
</dbReference>
<feature type="transmembrane region" description="Helical" evidence="1">
    <location>
        <begin position="6"/>
        <end position="24"/>
    </location>
</feature>
<proteinExistence type="inferred from homology"/>
<evidence type="ECO:0000313" key="2">
    <source>
        <dbReference type="EMBL" id="QEN07781.1"/>
    </source>
</evidence>
<dbReference type="GO" id="GO:0022857">
    <property type="term" value="F:transmembrane transporter activity"/>
    <property type="evidence" value="ECO:0007669"/>
    <property type="project" value="UniProtKB-UniRule"/>
</dbReference>
<feature type="transmembrane region" description="Helical" evidence="1">
    <location>
        <begin position="191"/>
        <end position="218"/>
    </location>
</feature>
<dbReference type="RefSeq" id="WP_149485861.1">
    <property type="nucleotide sequence ID" value="NZ_CP036150.1"/>
</dbReference>
<feature type="transmembrane region" description="Helical" evidence="1">
    <location>
        <begin position="51"/>
        <end position="72"/>
    </location>
</feature>
<reference evidence="2 3" key="1">
    <citation type="submission" date="2019-02" db="EMBL/GenBank/DDBJ databases">
        <title>Complete Genome Sequence and Methylome Analysis of free living Spirochaetas.</title>
        <authorList>
            <person name="Fomenkov A."/>
            <person name="Dubinina G."/>
            <person name="Leshcheva N."/>
            <person name="Mikheeva N."/>
            <person name="Grabovich M."/>
            <person name="Vincze T."/>
            <person name="Roberts R.J."/>
        </authorList>
    </citation>
    <scope>NUCLEOTIDE SEQUENCE [LARGE SCALE GENOMIC DNA]</scope>
    <source>
        <strain evidence="2 3">K2</strain>
    </source>
</reference>
<dbReference type="NCBIfam" id="TIGR00697">
    <property type="entry name" value="queuosine precursor transporter"/>
    <property type="match status" value="1"/>
</dbReference>
<keyword evidence="3" id="KW-1185">Reference proteome</keyword>
<accession>A0A5C1QJL6</accession>
<keyword evidence="1" id="KW-1133">Transmembrane helix</keyword>
<feature type="transmembrane region" description="Helical" evidence="1">
    <location>
        <begin position="84"/>
        <end position="103"/>
    </location>
</feature>
<comment type="function">
    <text evidence="1">Involved in the import of queuosine (Q) precursors, required for Q precursor salvage.</text>
</comment>
<name>A0A5C1QJL6_9SPIO</name>
<dbReference type="OrthoDB" id="9805479at2"/>
<dbReference type="GO" id="GO:0005886">
    <property type="term" value="C:plasma membrane"/>
    <property type="evidence" value="ECO:0007669"/>
    <property type="project" value="UniProtKB-SubCell"/>
</dbReference>
<feature type="transmembrane region" description="Helical" evidence="1">
    <location>
        <begin position="165"/>
        <end position="185"/>
    </location>
</feature>
<evidence type="ECO:0000313" key="3">
    <source>
        <dbReference type="Proteomes" id="UP000324209"/>
    </source>
</evidence>
<dbReference type="Proteomes" id="UP000324209">
    <property type="component" value="Chromosome"/>
</dbReference>
<dbReference type="KEGG" id="ock:EXM22_07185"/>
<dbReference type="AlphaFoldDB" id="A0A5C1QJL6"/>
<sequence>MNEYLWIAMLLANFLFILLFYRLFGKTGLYIWIPIAAIVANIQVLKLVDIFGINATLGNIVYASSFLVTDILSENYGKKSAARAVLVGFLSLIASMCLFQAALWFQPSSDDWVQESMKNIFGLMPRIVLASLLAFGLSQIHDVWSYSFWKKKWPADRFIWVRNNASTMISQLIDSVVFTLVAFAGQFPKDVLLQIFLSTYLLKWIVALLDTPFIYLAVLMNRRGFIPEDI</sequence>
<dbReference type="PANTHER" id="PTHR34300:SF2">
    <property type="entry name" value="QUEUOSINE PRECURSOR TRANSPORTER-RELATED"/>
    <property type="match status" value="1"/>
</dbReference>
<keyword evidence="1" id="KW-0472">Membrane</keyword>
<keyword evidence="1" id="KW-0813">Transport</keyword>
<dbReference type="EMBL" id="CP036150">
    <property type="protein sequence ID" value="QEN07781.1"/>
    <property type="molecule type" value="Genomic_DNA"/>
</dbReference>
<keyword evidence="1" id="KW-0812">Transmembrane</keyword>
<gene>
    <name evidence="2" type="ORF">EXM22_07185</name>
</gene>
<evidence type="ECO:0000256" key="1">
    <source>
        <dbReference type="HAMAP-Rule" id="MF_02088"/>
    </source>
</evidence>
<organism evidence="2 3">
    <name type="scientific">Oceanispirochaeta crateris</name>
    <dbReference type="NCBI Taxonomy" id="2518645"/>
    <lineage>
        <taxon>Bacteria</taxon>
        <taxon>Pseudomonadati</taxon>
        <taxon>Spirochaetota</taxon>
        <taxon>Spirochaetia</taxon>
        <taxon>Spirochaetales</taxon>
        <taxon>Spirochaetaceae</taxon>
        <taxon>Oceanispirochaeta</taxon>
    </lineage>
</organism>
<feature type="transmembrane region" description="Helical" evidence="1">
    <location>
        <begin position="123"/>
        <end position="144"/>
    </location>
</feature>
<dbReference type="PANTHER" id="PTHR34300">
    <property type="entry name" value="QUEUOSINE PRECURSOR TRANSPORTER-RELATED"/>
    <property type="match status" value="1"/>
</dbReference>
<comment type="similarity">
    <text evidence="1">Belongs to the vitamin uptake transporter (VUT/ECF) (TC 2.A.88) family. Q precursor transporter subfamily.</text>
</comment>
<dbReference type="InterPro" id="IPR003744">
    <property type="entry name" value="YhhQ"/>
</dbReference>